<evidence type="ECO:0000256" key="5">
    <source>
        <dbReference type="SAM" id="MobiDB-lite"/>
    </source>
</evidence>
<dbReference type="PRINTS" id="PR00419">
    <property type="entry name" value="ADXRDTASE"/>
</dbReference>
<sequence>MGMHVAVVGAGIMGLSTAWALARRGHRVSVYDQHAVPNPLGSSVDQHRLIRHAYGAEGGYTDMVDEAYGAWERLWADLGQRLYEPTGTLCIGSIEDTAWLHESAATLAERGRAVRWLSGAALAAEFPLIEARGIREAFHLETGGVLLAGRIVELLAHHLPGRNVTIHPHAAVLDLDPATATIRLADRSVVRADALVVAAGPWVPRLVPELAGRAVPSRQVLTYLTMPEGLRAAWAKHPMVLDIDPDCGFYLVPPVAGTGMKIGDHRFTLAGDPDRDREAGLEEAERIWAFGRARLADPDRYSIASAATCFYTCEKDERFVVEPLDGAGASGGRAWVMTGFSGHGFKFGPVLGERMAAALENPDLGPTLTSWAAGRQPVPRDQ</sequence>
<feature type="region of interest" description="Disordered" evidence="5">
    <location>
        <begin position="362"/>
        <end position="382"/>
    </location>
</feature>
<comment type="cofactor">
    <cofactor evidence="1">
        <name>FAD</name>
        <dbReference type="ChEBI" id="CHEBI:57692"/>
    </cofactor>
</comment>
<dbReference type="Proteomes" id="UP000595197">
    <property type="component" value="Chromosome"/>
</dbReference>
<evidence type="ECO:0000313" key="7">
    <source>
        <dbReference type="EMBL" id="QQP90757.1"/>
    </source>
</evidence>
<evidence type="ECO:0000256" key="3">
    <source>
        <dbReference type="ARBA" id="ARBA00022827"/>
    </source>
</evidence>
<keyword evidence="4" id="KW-0560">Oxidoreductase</keyword>
<dbReference type="Pfam" id="PF01266">
    <property type="entry name" value="DAO"/>
    <property type="match status" value="1"/>
</dbReference>
<keyword evidence="3" id="KW-0274">FAD</keyword>
<keyword evidence="2" id="KW-0285">Flavoprotein</keyword>
<dbReference type="PANTHER" id="PTHR10961:SF46">
    <property type="entry name" value="PEROXISOMAL SARCOSINE OXIDASE"/>
    <property type="match status" value="1"/>
</dbReference>
<accession>A0ABX7B8T7</accession>
<proteinExistence type="predicted"/>
<dbReference type="InterPro" id="IPR045170">
    <property type="entry name" value="MTOX"/>
</dbReference>
<dbReference type="Gene3D" id="3.50.50.60">
    <property type="entry name" value="FAD/NAD(P)-binding domain"/>
    <property type="match status" value="1"/>
</dbReference>
<gene>
    <name evidence="7" type="ORF">IGS68_05900</name>
</gene>
<reference evidence="7" key="1">
    <citation type="submission" date="2021-02" db="EMBL/GenBank/DDBJ databases">
        <title>Skermanella TT6 skin isolate.</title>
        <authorList>
            <person name="Lee K."/>
            <person name="Ganzorig M."/>
        </authorList>
    </citation>
    <scope>NUCLEOTIDE SEQUENCE</scope>
    <source>
        <strain evidence="7">TT6</strain>
    </source>
</reference>
<dbReference type="EMBL" id="CP067420">
    <property type="protein sequence ID" value="QQP90757.1"/>
    <property type="molecule type" value="Genomic_DNA"/>
</dbReference>
<evidence type="ECO:0000256" key="4">
    <source>
        <dbReference type="ARBA" id="ARBA00023002"/>
    </source>
</evidence>
<dbReference type="SUPFAM" id="SSF54373">
    <property type="entry name" value="FAD-linked reductases, C-terminal domain"/>
    <property type="match status" value="1"/>
</dbReference>
<organism evidence="7 8">
    <name type="scientific">Skermanella cutis</name>
    <dbReference type="NCBI Taxonomy" id="2775420"/>
    <lineage>
        <taxon>Bacteria</taxon>
        <taxon>Pseudomonadati</taxon>
        <taxon>Pseudomonadota</taxon>
        <taxon>Alphaproteobacteria</taxon>
        <taxon>Rhodospirillales</taxon>
        <taxon>Azospirillaceae</taxon>
        <taxon>Skermanella</taxon>
    </lineage>
</organism>
<feature type="domain" description="FAD dependent oxidoreductase" evidence="6">
    <location>
        <begin position="4"/>
        <end position="357"/>
    </location>
</feature>
<dbReference type="PANTHER" id="PTHR10961">
    <property type="entry name" value="PEROXISOMAL SARCOSINE OXIDASE"/>
    <property type="match status" value="1"/>
</dbReference>
<evidence type="ECO:0000256" key="1">
    <source>
        <dbReference type="ARBA" id="ARBA00001974"/>
    </source>
</evidence>
<dbReference type="SUPFAM" id="SSF51905">
    <property type="entry name" value="FAD/NAD(P)-binding domain"/>
    <property type="match status" value="1"/>
</dbReference>
<protein>
    <submittedName>
        <fullName evidence="7">FAD-dependent oxidoreductase</fullName>
    </submittedName>
</protein>
<evidence type="ECO:0000256" key="2">
    <source>
        <dbReference type="ARBA" id="ARBA00022630"/>
    </source>
</evidence>
<dbReference type="InterPro" id="IPR036188">
    <property type="entry name" value="FAD/NAD-bd_sf"/>
</dbReference>
<keyword evidence="8" id="KW-1185">Reference proteome</keyword>
<name>A0ABX7B8T7_9PROT</name>
<dbReference type="InterPro" id="IPR006076">
    <property type="entry name" value="FAD-dep_OxRdtase"/>
</dbReference>
<dbReference type="RefSeq" id="WP_201078060.1">
    <property type="nucleotide sequence ID" value="NZ_CP067420.1"/>
</dbReference>
<dbReference type="Gene3D" id="3.30.9.10">
    <property type="entry name" value="D-Amino Acid Oxidase, subunit A, domain 2"/>
    <property type="match status" value="1"/>
</dbReference>
<evidence type="ECO:0000313" key="8">
    <source>
        <dbReference type="Proteomes" id="UP000595197"/>
    </source>
</evidence>
<evidence type="ECO:0000259" key="6">
    <source>
        <dbReference type="Pfam" id="PF01266"/>
    </source>
</evidence>